<proteinExistence type="predicted"/>
<dbReference type="PANTHER" id="PTHR33053">
    <property type="entry name" value="PROTEIN, PUTATIVE-RELATED"/>
    <property type="match status" value="1"/>
</dbReference>
<sequence>LIQWVTKHNVPNNTFDDLLKILKSHKCFDNYPVTSRTFYKTHTGVTYDKLVNVESVPPGIYYHFGIKCNIKKYLDRDFSDEIIKLVVGVDGLPLAKSSRSMFWPILAYIRQKNEFVFPIDEIKEIITYGIDVEVISNNILTVIHKSVIVDTFCCDAPARAFLLKTKSHTGFFHVVDALCTVKGKYVSRRVCFPDLQFSKRTHEDFVRKLQRQYHIVDSTTEIINISHFDIVQDFSLDYMHLVCLGVVRKILMLWKRSIGIGKGVINKQKINSLAIKKISARLITFKNSIPCDFARKCRSLDDLSRWKATEFRLFLLYVSVVAIHSIVPKKIYRHFLSLSIAMTIFFSPNFSDLANVANILMVQFVKDFGILYGEHFIPYNVHGLIHLFDDFNKFGHLDTISCFKFENYMYQLKKMVRKSDKPLQQILPKYDMAHNEGPLINGTSSPQFKVLTLDKVKIKVLSNADSYVGRQFEKIERFFERPLKSDQIVPKWVHFLHLQLAVMWAVVHFSFDNSVEPVPSYWLSKDSRLCAWPNNDNLAKKMRANRIAPNKLDFTYYKCRVISKNIESLVDAQLKADKAQYTSDVSDLDNRKKKGKTKYSSVKKFAPEKSQKRNDVFNEMNESHSSEVSSVLDDCDDDYLDKDYLPADQQNITHDENELIVDSDLHFEFDDKLIGLTNEDYDFIDVQEATNKKITNKQDKTKKIKLLDKKELEHNSCGNTPKNMLPQSNTMSAVSPSPTSANTGDMQMDHEVCELSRIGGKSLQNMIYKIMKRVFEDGILIQYTYYGLRNKENFSLLAINRAIFGNNTL</sequence>
<comment type="caution">
    <text evidence="2">The sequence shown here is derived from an EMBL/GenBank/DDBJ whole genome shotgun (WGS) entry which is preliminary data.</text>
</comment>
<evidence type="ECO:0000256" key="1">
    <source>
        <dbReference type="SAM" id="MobiDB-lite"/>
    </source>
</evidence>
<accession>A0A6G0X175</accession>
<organism evidence="2 3">
    <name type="scientific">Aphis craccivora</name>
    <name type="common">Cowpea aphid</name>
    <dbReference type="NCBI Taxonomy" id="307492"/>
    <lineage>
        <taxon>Eukaryota</taxon>
        <taxon>Metazoa</taxon>
        <taxon>Ecdysozoa</taxon>
        <taxon>Arthropoda</taxon>
        <taxon>Hexapoda</taxon>
        <taxon>Insecta</taxon>
        <taxon>Pterygota</taxon>
        <taxon>Neoptera</taxon>
        <taxon>Paraneoptera</taxon>
        <taxon>Hemiptera</taxon>
        <taxon>Sternorrhyncha</taxon>
        <taxon>Aphidomorpha</taxon>
        <taxon>Aphidoidea</taxon>
        <taxon>Aphididae</taxon>
        <taxon>Aphidini</taxon>
        <taxon>Aphis</taxon>
        <taxon>Aphis</taxon>
    </lineage>
</organism>
<dbReference type="Proteomes" id="UP000478052">
    <property type="component" value="Unassembled WGS sequence"/>
</dbReference>
<feature type="region of interest" description="Disordered" evidence="1">
    <location>
        <begin position="715"/>
        <end position="743"/>
    </location>
</feature>
<gene>
    <name evidence="2" type="ORF">FWK35_00024032</name>
</gene>
<dbReference type="OrthoDB" id="6614320at2759"/>
<keyword evidence="3" id="KW-1185">Reference proteome</keyword>
<dbReference type="PANTHER" id="PTHR33053:SF9">
    <property type="entry name" value="AGAP000105-PA"/>
    <property type="match status" value="1"/>
</dbReference>
<evidence type="ECO:0000313" key="3">
    <source>
        <dbReference type="Proteomes" id="UP000478052"/>
    </source>
</evidence>
<protein>
    <submittedName>
        <fullName evidence="2">DUF4806 domain-containing protein</fullName>
    </submittedName>
</protein>
<feature type="compositionally biased region" description="Polar residues" evidence="1">
    <location>
        <begin position="716"/>
        <end position="743"/>
    </location>
</feature>
<feature type="non-terminal residue" evidence="2">
    <location>
        <position position="1"/>
    </location>
</feature>
<dbReference type="EMBL" id="VUJU01008243">
    <property type="protein sequence ID" value="KAF0733641.1"/>
    <property type="molecule type" value="Genomic_DNA"/>
</dbReference>
<dbReference type="AlphaFoldDB" id="A0A6G0X175"/>
<name>A0A6G0X175_APHCR</name>
<evidence type="ECO:0000313" key="2">
    <source>
        <dbReference type="EMBL" id="KAF0733641.1"/>
    </source>
</evidence>
<reference evidence="2 3" key="1">
    <citation type="submission" date="2019-08" db="EMBL/GenBank/DDBJ databases">
        <title>Whole genome of Aphis craccivora.</title>
        <authorList>
            <person name="Voronova N.V."/>
            <person name="Shulinski R.S."/>
            <person name="Bandarenka Y.V."/>
            <person name="Zhorov D.G."/>
            <person name="Warner D."/>
        </authorList>
    </citation>
    <scope>NUCLEOTIDE SEQUENCE [LARGE SCALE GENOMIC DNA]</scope>
    <source>
        <strain evidence="2">180601</strain>
        <tissue evidence="2">Whole Body</tissue>
    </source>
</reference>